<accession>A0A1R4F293</accession>
<dbReference type="RefSeq" id="WP_086990847.1">
    <property type="nucleotide sequence ID" value="NZ_FUHU01000010.1"/>
</dbReference>
<dbReference type="InterPro" id="IPR009936">
    <property type="entry name" value="DUF1468"/>
</dbReference>
<evidence type="ECO:0000256" key="1">
    <source>
        <dbReference type="SAM" id="Phobius"/>
    </source>
</evidence>
<feature type="transmembrane region" description="Helical" evidence="1">
    <location>
        <begin position="22"/>
        <end position="44"/>
    </location>
</feature>
<dbReference type="Pfam" id="PF07331">
    <property type="entry name" value="TctB"/>
    <property type="match status" value="1"/>
</dbReference>
<name>A0A1R4F293_9MICO</name>
<evidence type="ECO:0000313" key="4">
    <source>
        <dbReference type="Proteomes" id="UP000195787"/>
    </source>
</evidence>
<sequence>MTDAAVIADDTESPNPSRTMEIVAAAASLAFMGLVLGLALNISLRAEAGPGQIDAKFWPTVLAITGIGLSLAQLIVAVVRPAPEREDLDALQSGGYRRVGATLIATALFVVAWNIGTVIAFGYRIELFPIAATIFLAVLIAVYGARGWKAYVFFPLPMALLAYLLFSVVLRIPL</sequence>
<dbReference type="Proteomes" id="UP000195787">
    <property type="component" value="Unassembled WGS sequence"/>
</dbReference>
<dbReference type="OrthoDB" id="7950028at2"/>
<feature type="transmembrane region" description="Helical" evidence="1">
    <location>
        <begin position="127"/>
        <end position="145"/>
    </location>
</feature>
<dbReference type="AlphaFoldDB" id="A0A1R4F293"/>
<evidence type="ECO:0000259" key="2">
    <source>
        <dbReference type="Pfam" id="PF07331"/>
    </source>
</evidence>
<dbReference type="EMBL" id="FUHU01000010">
    <property type="protein sequence ID" value="SJM50016.1"/>
    <property type="molecule type" value="Genomic_DNA"/>
</dbReference>
<dbReference type="GeneID" id="303172016"/>
<evidence type="ECO:0000313" key="3">
    <source>
        <dbReference type="EMBL" id="SJM50016.1"/>
    </source>
</evidence>
<organism evidence="3 4">
    <name type="scientific">Agrococcus casei LMG 22410</name>
    <dbReference type="NCBI Taxonomy" id="1255656"/>
    <lineage>
        <taxon>Bacteria</taxon>
        <taxon>Bacillati</taxon>
        <taxon>Actinomycetota</taxon>
        <taxon>Actinomycetes</taxon>
        <taxon>Micrococcales</taxon>
        <taxon>Microbacteriaceae</taxon>
        <taxon>Agrococcus</taxon>
    </lineage>
</organism>
<proteinExistence type="predicted"/>
<keyword evidence="1" id="KW-1133">Transmembrane helix</keyword>
<feature type="transmembrane region" description="Helical" evidence="1">
    <location>
        <begin position="56"/>
        <end position="79"/>
    </location>
</feature>
<keyword evidence="1" id="KW-0812">Transmembrane</keyword>
<feature type="domain" description="DUF1468" evidence="2">
    <location>
        <begin position="26"/>
        <end position="174"/>
    </location>
</feature>
<keyword evidence="4" id="KW-1185">Reference proteome</keyword>
<gene>
    <name evidence="3" type="ORF">CZ674_02245</name>
</gene>
<feature type="transmembrane region" description="Helical" evidence="1">
    <location>
        <begin position="151"/>
        <end position="170"/>
    </location>
</feature>
<protein>
    <submittedName>
        <fullName evidence="3">Tricarboxylate transport protein TctB</fullName>
    </submittedName>
</protein>
<keyword evidence="1" id="KW-0472">Membrane</keyword>
<reference evidence="3 4" key="1">
    <citation type="submission" date="2017-02" db="EMBL/GenBank/DDBJ databases">
        <authorList>
            <person name="Peterson S.W."/>
        </authorList>
    </citation>
    <scope>NUCLEOTIDE SEQUENCE [LARGE SCALE GENOMIC DNA]</scope>
    <source>
        <strain evidence="3 4">LMG 22410</strain>
    </source>
</reference>
<feature type="transmembrane region" description="Helical" evidence="1">
    <location>
        <begin position="99"/>
        <end position="120"/>
    </location>
</feature>